<comment type="cofactor">
    <cofactor evidence="12">
        <name>heme b</name>
        <dbReference type="ChEBI" id="CHEBI:60344"/>
    </cofactor>
    <text evidence="12">Binds 2 heme b groups non-covalently.</text>
</comment>
<dbReference type="GO" id="GO:0016020">
    <property type="term" value="C:membrane"/>
    <property type="evidence" value="ECO:0007669"/>
    <property type="project" value="UniProtKB-SubCell"/>
</dbReference>
<organism evidence="19">
    <name type="scientific">Noccaea caerulescens</name>
    <name type="common">Alpine penny-cress</name>
    <name type="synonym">Thlaspi caerulescens</name>
    <dbReference type="NCBI Taxonomy" id="107243"/>
    <lineage>
        <taxon>Eukaryota</taxon>
        <taxon>Viridiplantae</taxon>
        <taxon>Streptophyta</taxon>
        <taxon>Embryophyta</taxon>
        <taxon>Tracheophyta</taxon>
        <taxon>Spermatophyta</taxon>
        <taxon>Magnoliopsida</taxon>
        <taxon>eudicotyledons</taxon>
        <taxon>Gunneridae</taxon>
        <taxon>Pentapetalae</taxon>
        <taxon>rosids</taxon>
        <taxon>malvids</taxon>
        <taxon>Brassicales</taxon>
        <taxon>Brassicaceae</taxon>
        <taxon>Coluteocarpeae</taxon>
        <taxon>Noccaea</taxon>
    </lineage>
</organism>
<dbReference type="CDD" id="cd09629">
    <property type="entry name" value="DOMON_CIL1_like"/>
    <property type="match status" value="1"/>
</dbReference>
<evidence type="ECO:0000259" key="18">
    <source>
        <dbReference type="PROSITE" id="PS50939"/>
    </source>
</evidence>
<feature type="binding site" description="axial binding residue" evidence="13">
    <location>
        <position position="314"/>
    </location>
    <ligand>
        <name>heme b</name>
        <dbReference type="ChEBI" id="CHEBI:60344"/>
        <label>1</label>
    </ligand>
    <ligandPart>
        <name>Fe</name>
        <dbReference type="ChEBI" id="CHEBI:18248"/>
    </ligandPart>
</feature>
<keyword evidence="10 12" id="KW-0472">Membrane</keyword>
<evidence type="ECO:0000256" key="13">
    <source>
        <dbReference type="PIRSR" id="PIRSR037471-1"/>
    </source>
</evidence>
<feature type="domain" description="DOMON" evidence="17">
    <location>
        <begin position="49"/>
        <end position="164"/>
    </location>
</feature>
<dbReference type="PANTHER" id="PTHR23130:SF199">
    <property type="entry name" value="CYTOCHROME B561 AND DOMON DOMAIN-CONTAINING PROTEIN"/>
    <property type="match status" value="1"/>
</dbReference>
<feature type="transmembrane region" description="Helical" evidence="15">
    <location>
        <begin position="310"/>
        <end position="330"/>
    </location>
</feature>
<feature type="transmembrane region" description="Helical" evidence="15">
    <location>
        <begin position="240"/>
        <end position="261"/>
    </location>
</feature>
<evidence type="ECO:0000256" key="6">
    <source>
        <dbReference type="ARBA" id="ARBA00022729"/>
    </source>
</evidence>
<feature type="transmembrane region" description="Helical" evidence="15">
    <location>
        <begin position="342"/>
        <end position="368"/>
    </location>
</feature>
<feature type="binding site" description="axial binding residue" evidence="13">
    <location>
        <position position="278"/>
    </location>
    <ligand>
        <name>heme b</name>
        <dbReference type="ChEBI" id="CHEBI:60344"/>
        <label>1</label>
    </ligand>
    <ligandPart>
        <name>Fe</name>
        <dbReference type="ChEBI" id="CHEBI:18248"/>
    </ligandPart>
</feature>
<feature type="binding site" description="axial binding residue" evidence="13">
    <location>
        <position position="245"/>
    </location>
    <ligand>
        <name>heme b</name>
        <dbReference type="ChEBI" id="CHEBI:60344"/>
        <label>1</label>
    </ligand>
    <ligandPart>
        <name>Fe</name>
        <dbReference type="ChEBI" id="CHEBI:18248"/>
    </ligandPart>
</feature>
<dbReference type="InterPro" id="IPR045265">
    <property type="entry name" value="AIR12_DOMON"/>
</dbReference>
<keyword evidence="7 12" id="KW-0249">Electron transport</keyword>
<dbReference type="GO" id="GO:0046872">
    <property type="term" value="F:metal ion binding"/>
    <property type="evidence" value="ECO:0007669"/>
    <property type="project" value="UniProtKB-KW"/>
</dbReference>
<sequence length="404" mass="44289">MDRPKSAKISLLGVWTTLLVLSVNGQSDCNTHRFTNNLAFTQCSPLSALGSFLHWTFNEQNRTVSIAYRHPGTSSSSWIAWGLNPSGTQMVGTQALVAYTNSSTGRFQGYTSPITQVQTQLQPGSLSFRVTNVSATLENGEATIFATLELPANLVTVNQVWQTGQVANGVPQSHPISGDNLRSISRIDFRSGQSSGSGGASGDRLRKRNTHGILNAVSWGVLMPLGAMTARYMKVFTQPAWFYLHIAFQVSGYVIGVSGWATGIKLGNDTPGTSYSTHRNLGIALFTFATLQVFALLLRPKPDHKYRIYWNVYHHSVGYTTIILSIINIFKGFDILDPAEKWRWAYIGILIFLGACVLILEPLTWFIVLRRKSRGGNTVAAPTTNKYSNGVNGTTTTGQHHQEA</sequence>
<evidence type="ECO:0000256" key="9">
    <source>
        <dbReference type="ARBA" id="ARBA00023004"/>
    </source>
</evidence>
<name>A0A1J3HBX7_NOCCA</name>
<evidence type="ECO:0000256" key="12">
    <source>
        <dbReference type="PIRNR" id="PIRNR037471"/>
    </source>
</evidence>
<dbReference type="InterPro" id="IPR005018">
    <property type="entry name" value="DOMON_domain"/>
</dbReference>
<feature type="domain" description="Cytochrome b561" evidence="18">
    <location>
        <begin position="170"/>
        <end position="369"/>
    </location>
</feature>
<dbReference type="PANTHER" id="PTHR23130">
    <property type="entry name" value="CYTOCHROME B561 AND DOMON DOMAIN-CONTAINING PROTEIN"/>
    <property type="match status" value="1"/>
</dbReference>
<feature type="transmembrane region" description="Helical" evidence="15">
    <location>
        <begin position="281"/>
        <end position="298"/>
    </location>
</feature>
<keyword evidence="3" id="KW-0349">Heme</keyword>
<dbReference type="Gene3D" id="1.20.120.1770">
    <property type="match status" value="1"/>
</dbReference>
<keyword evidence="9 13" id="KW-0408">Iron</keyword>
<protein>
    <recommendedName>
        <fullName evidence="12">Cytochrome b561 and DOMON domain-containing protein</fullName>
    </recommendedName>
</protein>
<gene>
    <name evidence="19" type="ORF">LE_TR21176_c0_g1_i1_g.68060</name>
</gene>
<evidence type="ECO:0000256" key="4">
    <source>
        <dbReference type="ARBA" id="ARBA00022692"/>
    </source>
</evidence>
<evidence type="ECO:0000256" key="8">
    <source>
        <dbReference type="ARBA" id="ARBA00022989"/>
    </source>
</evidence>
<dbReference type="InterPro" id="IPR017214">
    <property type="entry name" value="UCP037471"/>
</dbReference>
<evidence type="ECO:0000256" key="11">
    <source>
        <dbReference type="ARBA" id="ARBA00053871"/>
    </source>
</evidence>
<evidence type="ECO:0000313" key="19">
    <source>
        <dbReference type="EMBL" id="JAU64616.1"/>
    </source>
</evidence>
<feature type="signal peptide" evidence="16">
    <location>
        <begin position="1"/>
        <end position="25"/>
    </location>
</feature>
<evidence type="ECO:0000256" key="14">
    <source>
        <dbReference type="SAM" id="MobiDB-lite"/>
    </source>
</evidence>
<evidence type="ECO:0000256" key="5">
    <source>
        <dbReference type="ARBA" id="ARBA00022723"/>
    </source>
</evidence>
<dbReference type="EMBL" id="GEVL01012725">
    <property type="protein sequence ID" value="JAU64616.1"/>
    <property type="molecule type" value="Transcribed_RNA"/>
</dbReference>
<dbReference type="SMART" id="SM00665">
    <property type="entry name" value="B561"/>
    <property type="match status" value="1"/>
</dbReference>
<evidence type="ECO:0000256" key="3">
    <source>
        <dbReference type="ARBA" id="ARBA00022617"/>
    </source>
</evidence>
<dbReference type="PIRSF" id="PIRSF037471">
    <property type="entry name" value="UCP037471"/>
    <property type="match status" value="1"/>
</dbReference>
<reference evidence="19" key="1">
    <citation type="submission" date="2016-07" db="EMBL/GenBank/DDBJ databases">
        <title>De novo transcriptome assembly of four accessions of the metal hyperaccumulator plant Noccaea caerulescens.</title>
        <authorList>
            <person name="Blande D."/>
            <person name="Halimaa P."/>
            <person name="Tervahauta A.I."/>
            <person name="Aarts M.G."/>
            <person name="Karenlampi S.O."/>
        </authorList>
    </citation>
    <scope>NUCLEOTIDE SEQUENCE</scope>
</reference>
<dbReference type="Pfam" id="PF04526">
    <property type="entry name" value="DUF568"/>
    <property type="match status" value="1"/>
</dbReference>
<feature type="region of interest" description="Disordered" evidence="14">
    <location>
        <begin position="384"/>
        <end position="404"/>
    </location>
</feature>
<dbReference type="PROSITE" id="PS50836">
    <property type="entry name" value="DOMON"/>
    <property type="match status" value="1"/>
</dbReference>
<feature type="chain" id="PRO_5009622548" description="Cytochrome b561 and DOMON domain-containing protein" evidence="16">
    <location>
        <begin position="26"/>
        <end position="404"/>
    </location>
</feature>
<evidence type="ECO:0000259" key="17">
    <source>
        <dbReference type="PROSITE" id="PS50836"/>
    </source>
</evidence>
<evidence type="ECO:0000256" key="1">
    <source>
        <dbReference type="ARBA" id="ARBA00004141"/>
    </source>
</evidence>
<keyword evidence="2 12" id="KW-0813">Transport</keyword>
<evidence type="ECO:0000256" key="10">
    <source>
        <dbReference type="ARBA" id="ARBA00023136"/>
    </source>
</evidence>
<keyword evidence="4 15" id="KW-0812">Transmembrane</keyword>
<evidence type="ECO:0000256" key="2">
    <source>
        <dbReference type="ARBA" id="ARBA00022448"/>
    </source>
</evidence>
<accession>A0A1J3HBX7</accession>
<comment type="function">
    <text evidence="11">May act as a catecholamine-responsive trans-membrane electron transporter.</text>
</comment>
<dbReference type="Pfam" id="PF03188">
    <property type="entry name" value="Cytochrom_B561"/>
    <property type="match status" value="1"/>
</dbReference>
<evidence type="ECO:0000256" key="16">
    <source>
        <dbReference type="SAM" id="SignalP"/>
    </source>
</evidence>
<proteinExistence type="predicted"/>
<dbReference type="CDD" id="cd08760">
    <property type="entry name" value="Cyt_b561_FRRS1_like"/>
    <property type="match status" value="1"/>
</dbReference>
<dbReference type="FunFam" id="1.20.120.1770:FF:000007">
    <property type="entry name" value="Cytochrome b561 and DOMON domain-containing protein"/>
    <property type="match status" value="1"/>
</dbReference>
<keyword evidence="6 16" id="KW-0732">Signal</keyword>
<evidence type="ECO:0000256" key="15">
    <source>
        <dbReference type="SAM" id="Phobius"/>
    </source>
</evidence>
<keyword evidence="5 13" id="KW-0479">Metal-binding</keyword>
<keyword evidence="8 15" id="KW-1133">Transmembrane helix</keyword>
<dbReference type="AlphaFoldDB" id="A0A1J3HBX7"/>
<comment type="subcellular location">
    <subcellularLocation>
        <location evidence="1">Membrane</location>
        <topology evidence="1">Multi-pass membrane protein</topology>
    </subcellularLocation>
</comment>
<dbReference type="InterPro" id="IPR006593">
    <property type="entry name" value="Cyt_b561/ferric_Rdtase_TM"/>
</dbReference>
<feature type="binding site" description="axial binding residue" evidence="13">
    <location>
        <position position="211"/>
    </location>
    <ligand>
        <name>heme b</name>
        <dbReference type="ChEBI" id="CHEBI:60344"/>
        <label>1</label>
    </ligand>
    <ligandPart>
        <name>Fe</name>
        <dbReference type="ChEBI" id="CHEBI:18248"/>
    </ligandPart>
</feature>
<evidence type="ECO:0000256" key="7">
    <source>
        <dbReference type="ARBA" id="ARBA00022982"/>
    </source>
</evidence>
<dbReference type="PROSITE" id="PS50939">
    <property type="entry name" value="CYTOCHROME_B561"/>
    <property type="match status" value="1"/>
</dbReference>